<dbReference type="Pfam" id="PF02423">
    <property type="entry name" value="OCD_Mu_crystall"/>
    <property type="match status" value="1"/>
</dbReference>
<organism evidence="1 2">
    <name type="scientific">Paenibacillus mucilaginosus K02</name>
    <dbReference type="NCBI Taxonomy" id="997761"/>
    <lineage>
        <taxon>Bacteria</taxon>
        <taxon>Bacillati</taxon>
        <taxon>Bacillota</taxon>
        <taxon>Bacilli</taxon>
        <taxon>Bacillales</taxon>
        <taxon>Paenibacillaceae</taxon>
        <taxon>Paenibacillus</taxon>
    </lineage>
</organism>
<dbReference type="HOGENOM" id="CLU_042088_3_0_9"/>
<dbReference type="PATRIC" id="fig|997761.3.peg.3814"/>
<dbReference type="InterPro" id="IPR036291">
    <property type="entry name" value="NAD(P)-bd_dom_sf"/>
</dbReference>
<dbReference type="OrthoDB" id="9792005at2"/>
<dbReference type="GO" id="GO:0005737">
    <property type="term" value="C:cytoplasm"/>
    <property type="evidence" value="ECO:0007669"/>
    <property type="project" value="TreeGrafter"/>
</dbReference>
<accession>I0BKG5</accession>
<gene>
    <name evidence="1" type="ORF">B2K_19445</name>
</gene>
<dbReference type="AlphaFoldDB" id="I0BKG5"/>
<dbReference type="PANTHER" id="PTHR13812">
    <property type="entry name" value="KETIMINE REDUCTASE MU-CRYSTALLIN"/>
    <property type="match status" value="1"/>
</dbReference>
<dbReference type="PIRSF" id="PIRSF001439">
    <property type="entry name" value="CryM"/>
    <property type="match status" value="1"/>
</dbReference>
<dbReference type="Gene3D" id="3.40.50.720">
    <property type="entry name" value="NAD(P)-binding Rossmann-like Domain"/>
    <property type="match status" value="1"/>
</dbReference>
<dbReference type="EMBL" id="CP003422">
    <property type="protein sequence ID" value="AFH62862.1"/>
    <property type="molecule type" value="Genomic_DNA"/>
</dbReference>
<dbReference type="RefSeq" id="WP_014651286.1">
    <property type="nucleotide sequence ID" value="NC_017672.3"/>
</dbReference>
<dbReference type="InterPro" id="IPR023401">
    <property type="entry name" value="ODC_N"/>
</dbReference>
<reference evidence="1 2" key="1">
    <citation type="submission" date="2013-06" db="EMBL/GenBank/DDBJ databases">
        <title>Complete genome sequence of Paenibacillus mucilaginosus K02.</title>
        <authorList>
            <person name="Xiao B."/>
            <person name="Sun L."/>
            <person name="Xiao L."/>
            <person name="Lian B."/>
        </authorList>
    </citation>
    <scope>NUCLEOTIDE SEQUENCE [LARGE SCALE GENOMIC DNA]</scope>
    <source>
        <strain evidence="1 2">K02</strain>
    </source>
</reference>
<dbReference type="Gene3D" id="3.30.1780.10">
    <property type="entry name" value="ornithine cyclodeaminase, domain 1"/>
    <property type="match status" value="1"/>
</dbReference>
<proteinExistence type="predicted"/>
<name>I0BKG5_9BACL</name>
<evidence type="ECO:0000313" key="1">
    <source>
        <dbReference type="EMBL" id="AFH62862.1"/>
    </source>
</evidence>
<dbReference type="Proteomes" id="UP000007392">
    <property type="component" value="Chromosome"/>
</dbReference>
<evidence type="ECO:0000313" key="2">
    <source>
        <dbReference type="Proteomes" id="UP000007392"/>
    </source>
</evidence>
<protein>
    <submittedName>
        <fullName evidence="1">Ornithine cyclodeaminase</fullName>
    </submittedName>
</protein>
<dbReference type="PANTHER" id="PTHR13812:SF19">
    <property type="entry name" value="KETIMINE REDUCTASE MU-CRYSTALLIN"/>
    <property type="match status" value="1"/>
</dbReference>
<dbReference type="InterPro" id="IPR003462">
    <property type="entry name" value="ODC_Mu_crystall"/>
</dbReference>
<sequence length="328" mass="36818">MIYLHDRHILDIGIDWPRLTGIIEDTVRIKAEGDCVHPLKPYLRFRDPVNRIIAMPAFVGGKVHMAGIKWIASFPNNSRLGLPRAHNTIILNDPATGEPAAFIHSGLLNALRTAAVSGLMIKAYLAGRPSAKLRLGIIGWGPVGRMHFDMCTALLGDKLERITLYDLLPIDMNTVPEAARTKTEVADDWQQVYRNSDIFITCTVSAERYIDEPPRKGSLLLNVSLRDYKPESAAKVRVVVVDDWQEVCRENTDIERLHLEYGLLESAVLTLEDVICHDKLASCTREEPVFFNPMGLAVFDISLAKFYLQEALRLGRGIRLEKADASEY</sequence>
<dbReference type="SUPFAM" id="SSF51735">
    <property type="entry name" value="NAD(P)-binding Rossmann-fold domains"/>
    <property type="match status" value="1"/>
</dbReference>
<dbReference type="KEGG" id="pmw:B2K_19445"/>